<reference evidence="2" key="1">
    <citation type="journal article" date="2011" name="Genome Res.">
        <title>Phylogeny-wide analysis of social amoeba genomes highlights ancient origins for complex intercellular communication.</title>
        <authorList>
            <person name="Heidel A.J."/>
            <person name="Lawal H.M."/>
            <person name="Felder M."/>
            <person name="Schilde C."/>
            <person name="Helps N.R."/>
            <person name="Tunggal B."/>
            <person name="Rivero F."/>
            <person name="John U."/>
            <person name="Schleicher M."/>
            <person name="Eichinger L."/>
            <person name="Platzer M."/>
            <person name="Noegel A.A."/>
            <person name="Schaap P."/>
            <person name="Gloeckner G."/>
        </authorList>
    </citation>
    <scope>NUCLEOTIDE SEQUENCE [LARGE SCALE GENOMIC DNA]</scope>
    <source>
        <strain evidence="2">SH3</strain>
    </source>
</reference>
<evidence type="ECO:0000313" key="2">
    <source>
        <dbReference type="Proteomes" id="UP000007797"/>
    </source>
</evidence>
<dbReference type="KEGG" id="dfa:DFA_01369"/>
<keyword evidence="2" id="KW-1185">Reference proteome</keyword>
<accession>F4PSF3</accession>
<sequence length="48" mass="5526">MVIVIISLKIIEYIKKTNIKIVINSNVCRIQFSVVPDMTGQEVDDYQI</sequence>
<protein>
    <submittedName>
        <fullName evidence="1">Uncharacterized protein</fullName>
    </submittedName>
</protein>
<organism evidence="1 2">
    <name type="scientific">Cavenderia fasciculata</name>
    <name type="common">Slime mold</name>
    <name type="synonym">Dictyostelium fasciculatum</name>
    <dbReference type="NCBI Taxonomy" id="261658"/>
    <lineage>
        <taxon>Eukaryota</taxon>
        <taxon>Amoebozoa</taxon>
        <taxon>Evosea</taxon>
        <taxon>Eumycetozoa</taxon>
        <taxon>Dictyostelia</taxon>
        <taxon>Acytosteliales</taxon>
        <taxon>Cavenderiaceae</taxon>
        <taxon>Cavenderia</taxon>
    </lineage>
</organism>
<dbReference type="EMBL" id="GL883010">
    <property type="protein sequence ID" value="EGG21483.1"/>
    <property type="molecule type" value="Genomic_DNA"/>
</dbReference>
<dbReference type="RefSeq" id="XP_004359333.1">
    <property type="nucleotide sequence ID" value="XM_004359276.1"/>
</dbReference>
<dbReference type="GeneID" id="14872855"/>
<dbReference type="Proteomes" id="UP000007797">
    <property type="component" value="Unassembled WGS sequence"/>
</dbReference>
<dbReference type="AlphaFoldDB" id="F4PSF3"/>
<gene>
    <name evidence="1" type="ORF">DFA_01369</name>
</gene>
<proteinExistence type="predicted"/>
<evidence type="ECO:0000313" key="1">
    <source>
        <dbReference type="EMBL" id="EGG21483.1"/>
    </source>
</evidence>
<name>F4PSF3_CACFS</name>